<reference evidence="3" key="1">
    <citation type="submission" date="2015-08" db="EMBL/GenBank/DDBJ databases">
        <title>Complete Genome Sequence of Azospirillum thiophilum BV-S.</title>
        <authorList>
            <person name="Fomenkov A."/>
            <person name="Vincze T."/>
            <person name="Grabovich M."/>
            <person name="Dubinina G."/>
            <person name="Orlova M."/>
            <person name="Belousova E."/>
            <person name="Roberts R.J."/>
        </authorList>
    </citation>
    <scope>NUCLEOTIDE SEQUENCE [LARGE SCALE GENOMIC DNA]</scope>
    <source>
        <strain evidence="3">BV-S</strain>
    </source>
</reference>
<dbReference type="EMBL" id="CP012401">
    <property type="protein sequence ID" value="ALG71703.1"/>
    <property type="molecule type" value="Genomic_DNA"/>
</dbReference>
<gene>
    <name evidence="2" type="ORF">AL072_13135</name>
</gene>
<dbReference type="GO" id="GO:0016757">
    <property type="term" value="F:glycosyltransferase activity"/>
    <property type="evidence" value="ECO:0007669"/>
    <property type="project" value="UniProtKB-ARBA"/>
</dbReference>
<evidence type="ECO:0000313" key="2">
    <source>
        <dbReference type="EMBL" id="ALG71703.1"/>
    </source>
</evidence>
<keyword evidence="3" id="KW-1185">Reference proteome</keyword>
<keyword evidence="2" id="KW-0808">Transferase</keyword>
<accession>A0AAC8VYD6</accession>
<dbReference type="InterPro" id="IPR028098">
    <property type="entry name" value="Glyco_trans_4-like_N"/>
</dbReference>
<dbReference type="CDD" id="cd03794">
    <property type="entry name" value="GT4_WbuB-like"/>
    <property type="match status" value="1"/>
</dbReference>
<dbReference type="AlphaFoldDB" id="A0AAC8VYD6"/>
<dbReference type="PANTHER" id="PTHR12526:SF633">
    <property type="entry name" value="COLANIC ACID BIOSYNTHESIS GLYCOSYL TRANSFERASE WCAI-RELATED"/>
    <property type="match status" value="1"/>
</dbReference>
<organism evidence="2 3">
    <name type="scientific">Azospirillum thiophilum</name>
    <dbReference type="NCBI Taxonomy" id="528244"/>
    <lineage>
        <taxon>Bacteria</taxon>
        <taxon>Pseudomonadati</taxon>
        <taxon>Pseudomonadota</taxon>
        <taxon>Alphaproteobacteria</taxon>
        <taxon>Rhodospirillales</taxon>
        <taxon>Azospirillaceae</taxon>
        <taxon>Azospirillum</taxon>
    </lineage>
</organism>
<proteinExistence type="predicted"/>
<dbReference type="Gene3D" id="3.40.50.2000">
    <property type="entry name" value="Glycogen Phosphorylase B"/>
    <property type="match status" value="2"/>
</dbReference>
<name>A0AAC8VYD6_9PROT</name>
<dbReference type="Pfam" id="PF13579">
    <property type="entry name" value="Glyco_trans_4_4"/>
    <property type="match status" value="1"/>
</dbReference>
<dbReference type="KEGG" id="ati:AL072_13135"/>
<evidence type="ECO:0000313" key="3">
    <source>
        <dbReference type="Proteomes" id="UP000069935"/>
    </source>
</evidence>
<dbReference type="SUPFAM" id="SSF53756">
    <property type="entry name" value="UDP-Glycosyltransferase/glycogen phosphorylase"/>
    <property type="match status" value="1"/>
</dbReference>
<dbReference type="Proteomes" id="UP000069935">
    <property type="component" value="Chromosome 1"/>
</dbReference>
<evidence type="ECO:0000259" key="1">
    <source>
        <dbReference type="Pfam" id="PF13579"/>
    </source>
</evidence>
<reference evidence="2 3" key="2">
    <citation type="journal article" date="2016" name="Genome Announc.">
        <title>Complete Genome Sequence of a Strain of Azospirillum thiophilum Isolated from a Sulfide Spring.</title>
        <authorList>
            <person name="Fomenkov A."/>
            <person name="Vincze T."/>
            <person name="Grabovich M."/>
            <person name="Anton B.P."/>
            <person name="Dubinina G."/>
            <person name="Orlova M."/>
            <person name="Belousova E."/>
            <person name="Roberts R.J."/>
        </authorList>
    </citation>
    <scope>NUCLEOTIDE SEQUENCE [LARGE SCALE GENOMIC DNA]</scope>
    <source>
        <strain evidence="2 3">BV-S</strain>
    </source>
</reference>
<protein>
    <submittedName>
        <fullName evidence="2">Glycosyl transferase</fullName>
    </submittedName>
</protein>
<dbReference type="PANTHER" id="PTHR12526">
    <property type="entry name" value="GLYCOSYLTRANSFERASE"/>
    <property type="match status" value="1"/>
</dbReference>
<feature type="domain" description="Glycosyltransferase subfamily 4-like N-terminal" evidence="1">
    <location>
        <begin position="29"/>
        <end position="202"/>
    </location>
</feature>
<sequence>MQFMCWCTVALDPLSIMFVNRVFPPDRGATGRCLADLGGRLAAAGWRVTVVTDGAVAEGATPRPDAPTGIAVHRTGGSVPEGGRPSVRAYLDSLCRLTGLALRLPRHDVIVTMTDPPMLALAGPMLAARHGAASLHWCHDLYPDLLPVLGVGMPAAVLGLARRGMARALRRHDRVVAIGRCMRDRIADMGVAADRLTLLPNWPDPVIRPQSAAGNGFRRSLGLEDGDGRILIAYSGTLGLAHPMNGVLDAAARLQESDPALLFLLTGEGRGFAAVEEAARSRGLRNLRRLPWQPAGRLAESLSAADLHLVTMDPAADGMIVPSKLAGVQAAGRPCLFLGPRGGEAVARVAGCGLTIDPFDGAAIADAVRAYAADPARRAVEGALAARRAAGWTADHAAAAFADLAAGAAKGRATAKRAVRPVMGRAAARSVEGRPVPNA</sequence>